<dbReference type="InterPro" id="IPR007213">
    <property type="entry name" value="Ppm1/Ppm2/Tcmp"/>
</dbReference>
<dbReference type="SUPFAM" id="SSF53335">
    <property type="entry name" value="S-adenosyl-L-methionine-dependent methyltransferases"/>
    <property type="match status" value="1"/>
</dbReference>
<dbReference type="PANTHER" id="PTHR43619">
    <property type="entry name" value="S-ADENOSYL-L-METHIONINE-DEPENDENT METHYLTRANSFERASE YKTD-RELATED"/>
    <property type="match status" value="1"/>
</dbReference>
<reference evidence="4 5" key="1">
    <citation type="journal article" date="2024" name="IMA Fungus">
        <title>IMA Genome - F19 : A genome assembly and annotation guide to empower mycologists, including annotated draft genome sequences of Ceratocystis pirilliformis, Diaporthe australafricana, Fusarium ophioides, Paecilomyces lecythidis, and Sporothrix stenoceras.</title>
        <authorList>
            <person name="Aylward J."/>
            <person name="Wilson A.M."/>
            <person name="Visagie C.M."/>
            <person name="Spraker J."/>
            <person name="Barnes I."/>
            <person name="Buitendag C."/>
            <person name="Ceriani C."/>
            <person name="Del Mar Angel L."/>
            <person name="du Plessis D."/>
            <person name="Fuchs T."/>
            <person name="Gasser K."/>
            <person name="Kramer D."/>
            <person name="Li W."/>
            <person name="Munsamy K."/>
            <person name="Piso A."/>
            <person name="Price J.L."/>
            <person name="Sonnekus B."/>
            <person name="Thomas C."/>
            <person name="van der Nest A."/>
            <person name="van Dijk A."/>
            <person name="van Heerden A."/>
            <person name="van Vuuren N."/>
            <person name="Yilmaz N."/>
            <person name="Duong T.A."/>
            <person name="van der Merwe N.A."/>
            <person name="Wingfield M.J."/>
            <person name="Wingfield B.D."/>
        </authorList>
    </citation>
    <scope>NUCLEOTIDE SEQUENCE [LARGE SCALE GENOMIC DNA]</scope>
    <source>
        <strain evidence="4 5">CMW 18300</strain>
    </source>
</reference>
<dbReference type="PANTHER" id="PTHR43619:SF2">
    <property type="entry name" value="S-ADENOSYL-L-METHIONINE-DEPENDENT METHYLTRANSFERASES SUPERFAMILY PROTEIN"/>
    <property type="match status" value="1"/>
</dbReference>
<dbReference type="Pfam" id="PF04072">
    <property type="entry name" value="LCM"/>
    <property type="match status" value="1"/>
</dbReference>
<proteinExistence type="predicted"/>
<organism evidence="4 5">
    <name type="scientific">Diaporthe australafricana</name>
    <dbReference type="NCBI Taxonomy" id="127596"/>
    <lineage>
        <taxon>Eukaryota</taxon>
        <taxon>Fungi</taxon>
        <taxon>Dikarya</taxon>
        <taxon>Ascomycota</taxon>
        <taxon>Pezizomycotina</taxon>
        <taxon>Sordariomycetes</taxon>
        <taxon>Sordariomycetidae</taxon>
        <taxon>Diaporthales</taxon>
        <taxon>Diaporthaceae</taxon>
        <taxon>Diaporthe</taxon>
    </lineage>
</organism>
<evidence type="ECO:0000313" key="4">
    <source>
        <dbReference type="EMBL" id="KAL1863021.1"/>
    </source>
</evidence>
<gene>
    <name evidence="4" type="ORF">Daus18300_008177</name>
</gene>
<feature type="transmembrane region" description="Helical" evidence="3">
    <location>
        <begin position="278"/>
        <end position="298"/>
    </location>
</feature>
<dbReference type="PIRSF" id="PIRSF028177">
    <property type="entry name" value="Polyketide_synth_Omtfrase_TcmP"/>
    <property type="match status" value="1"/>
</dbReference>
<dbReference type="InterPro" id="IPR029063">
    <property type="entry name" value="SAM-dependent_MTases_sf"/>
</dbReference>
<evidence type="ECO:0008006" key="6">
    <source>
        <dbReference type="Google" id="ProtNLM"/>
    </source>
</evidence>
<evidence type="ECO:0000256" key="3">
    <source>
        <dbReference type="SAM" id="Phobius"/>
    </source>
</evidence>
<protein>
    <recommendedName>
        <fullName evidence="6">O-methyltransferase</fullName>
    </recommendedName>
</protein>
<keyword evidence="3" id="KW-0812">Transmembrane</keyword>
<name>A0ABR3WJ57_9PEZI</name>
<dbReference type="InterPro" id="IPR016874">
    <property type="entry name" value="TcmP-like"/>
</dbReference>
<dbReference type="EMBL" id="JAWRVE010000075">
    <property type="protein sequence ID" value="KAL1863021.1"/>
    <property type="molecule type" value="Genomic_DNA"/>
</dbReference>
<keyword evidence="1" id="KW-0489">Methyltransferase</keyword>
<dbReference type="Gene3D" id="3.40.50.150">
    <property type="entry name" value="Vaccinia Virus protein VP39"/>
    <property type="match status" value="1"/>
</dbReference>
<dbReference type="Proteomes" id="UP001583177">
    <property type="component" value="Unassembled WGS sequence"/>
</dbReference>
<keyword evidence="2" id="KW-0808">Transferase</keyword>
<evidence type="ECO:0000256" key="1">
    <source>
        <dbReference type="ARBA" id="ARBA00022603"/>
    </source>
</evidence>
<sequence>MASINHKGDIKLTGAQETLLLTLSARATDAEAAHPILNDTHAASVVKQVQESGYDFRERLKIGFLGSAFGVLISLRARILDLKTERFLAAHTGRVTVLNLACGLDSRSLRVRWQGQGRLWIDVDKQDVIELRRQVMNDPSPGPGAEYRLIDPSITEEGWLEKCDIPTDRPVLVIMEGLTMYLTTVEIYGLLRQITGYFLDRDVHGEIYFDAAGKMTTNAVRALDSLKRLGTTLHWTLSDNKELEEEVPGLKFQDGMGFSDMIRNEAFKAGFLGTMMRNILYGLTFFWPSSWAVGIYSYKF</sequence>
<keyword evidence="5" id="KW-1185">Reference proteome</keyword>
<comment type="caution">
    <text evidence="4">The sequence shown here is derived from an EMBL/GenBank/DDBJ whole genome shotgun (WGS) entry which is preliminary data.</text>
</comment>
<keyword evidence="3" id="KW-0472">Membrane</keyword>
<keyword evidence="3" id="KW-1133">Transmembrane helix</keyword>
<evidence type="ECO:0000313" key="5">
    <source>
        <dbReference type="Proteomes" id="UP001583177"/>
    </source>
</evidence>
<accession>A0ABR3WJ57</accession>
<evidence type="ECO:0000256" key="2">
    <source>
        <dbReference type="ARBA" id="ARBA00022679"/>
    </source>
</evidence>